<dbReference type="PRINTS" id="PR00069">
    <property type="entry name" value="ALDKETRDTASE"/>
</dbReference>
<evidence type="ECO:0000313" key="3">
    <source>
        <dbReference type="EMBL" id="SQA17551.1"/>
    </source>
</evidence>
<dbReference type="GO" id="GO:0016616">
    <property type="term" value="F:oxidoreductase activity, acting on the CH-OH group of donors, NAD or NADP as acceptor"/>
    <property type="evidence" value="ECO:0007669"/>
    <property type="project" value="UniProtKB-ARBA"/>
</dbReference>
<dbReference type="RefSeq" id="WP_000132675.1">
    <property type="nucleotide sequence ID" value="NZ_CAXOLC010000019.1"/>
</dbReference>
<dbReference type="EMBL" id="UAVB01000001">
    <property type="protein sequence ID" value="SQA17551.1"/>
    <property type="molecule type" value="Genomic_DNA"/>
</dbReference>
<evidence type="ECO:0000313" key="4">
    <source>
        <dbReference type="Proteomes" id="UP000250200"/>
    </source>
</evidence>
<evidence type="ECO:0000256" key="1">
    <source>
        <dbReference type="ARBA" id="ARBA00007905"/>
    </source>
</evidence>
<comment type="similarity">
    <text evidence="1">Belongs to the aldo/keto reductase family.</text>
</comment>
<dbReference type="Gene3D" id="3.20.20.100">
    <property type="entry name" value="NADP-dependent oxidoreductase domain"/>
    <property type="match status" value="1"/>
</dbReference>
<evidence type="ECO:0000256" key="2">
    <source>
        <dbReference type="ARBA" id="ARBA00023002"/>
    </source>
</evidence>
<dbReference type="PANTHER" id="PTHR43827:SF13">
    <property type="entry name" value="ALDO_KETO REDUCTASE FAMILY PROTEIN"/>
    <property type="match status" value="1"/>
</dbReference>
<dbReference type="PROSITE" id="PS00062">
    <property type="entry name" value="ALDOKETO_REDUCTASE_2"/>
    <property type="match status" value="1"/>
</dbReference>
<dbReference type="PIRSF" id="PIRSF000097">
    <property type="entry name" value="AKR"/>
    <property type="match status" value="1"/>
</dbReference>
<reference evidence="3 4" key="1">
    <citation type="submission" date="2018-06" db="EMBL/GenBank/DDBJ databases">
        <authorList>
            <consortium name="Pathogen Informatics"/>
            <person name="Doyle S."/>
        </authorList>
    </citation>
    <scope>NUCLEOTIDE SEQUENCE [LARGE SCALE GENOMIC DNA]</scope>
    <source>
        <strain evidence="3 4">NCTC8181</strain>
    </source>
</reference>
<proteinExistence type="inferred from homology"/>
<keyword evidence="2 3" id="KW-0560">Oxidoreductase</keyword>
<dbReference type="InterPro" id="IPR020471">
    <property type="entry name" value="AKR"/>
</dbReference>
<dbReference type="InterPro" id="IPR018170">
    <property type="entry name" value="Aldo/ket_reductase_CS"/>
</dbReference>
<dbReference type="Pfam" id="PF00248">
    <property type="entry name" value="Aldo_ket_red"/>
    <property type="match status" value="1"/>
</dbReference>
<dbReference type="AlphaFoldDB" id="A0A0H1TFX5"/>
<dbReference type="EC" id="1.1.1.-" evidence="3"/>
<gene>
    <name evidence="3" type="primary">yvgN_1</name>
    <name evidence="3" type="ORF">NCTC8181_00484</name>
</gene>
<name>A0A0H1TFX5_STRAG</name>
<dbReference type="FunFam" id="3.20.20.100:FF:000002">
    <property type="entry name" value="2,5-diketo-D-gluconic acid reductase A"/>
    <property type="match status" value="1"/>
</dbReference>
<accession>A0A0H1TFX5</accession>
<dbReference type="InterPro" id="IPR036812">
    <property type="entry name" value="NAD(P)_OxRdtase_dom_sf"/>
</dbReference>
<comment type="caution">
    <text evidence="3">The sequence shown here is derived from an EMBL/GenBank/DDBJ whole genome shotgun (WGS) entry which is preliminary data.</text>
</comment>
<dbReference type="CDD" id="cd19071">
    <property type="entry name" value="AKR_AKR1-5-like"/>
    <property type="match status" value="1"/>
</dbReference>
<protein>
    <submittedName>
        <fullName evidence="3">2,5-diketo-D-gluconic acid reductase</fullName>
        <ecNumber evidence="3">1.1.1.-</ecNumber>
    </submittedName>
</protein>
<sequence>MTDTMILNDNHKIPTLGLGTWMIDNDRVAQVVKDAIELGYRHIDTAQAYNNEKGGGVGIKESGITRESLFVTTKIAAEHKDYESATKSIDRSLEALGLDYIDLMIIHSPQPWKEWRETDKHFDQGNLEAWRALEDAQKSGKVKSIGVSNFLEKDLENILKNGYVKPAVNQILAHIGNTPFDLIDYCQSKGIQVEAYSPIAHGQALKSDGIQKMAEKYGVSVAQLCIQYLLQLNLIVLPKASSKEHLQSNLDFDFVISDEDMSILKSLMFDDYGEFSNFPVFSGK</sequence>
<dbReference type="SUPFAM" id="SSF51430">
    <property type="entry name" value="NAD(P)-linked oxidoreductase"/>
    <property type="match status" value="1"/>
</dbReference>
<dbReference type="InterPro" id="IPR023210">
    <property type="entry name" value="NADP_OxRdtase_dom"/>
</dbReference>
<dbReference type="Proteomes" id="UP000250200">
    <property type="component" value="Unassembled WGS sequence"/>
</dbReference>
<dbReference type="PANTHER" id="PTHR43827">
    <property type="entry name" value="2,5-DIKETO-D-GLUCONIC ACID REDUCTASE"/>
    <property type="match status" value="1"/>
</dbReference>
<organism evidence="3 4">
    <name type="scientific">Streptococcus agalactiae</name>
    <dbReference type="NCBI Taxonomy" id="1311"/>
    <lineage>
        <taxon>Bacteria</taxon>
        <taxon>Bacillati</taxon>
        <taxon>Bacillota</taxon>
        <taxon>Bacilli</taxon>
        <taxon>Lactobacillales</taxon>
        <taxon>Streptococcaceae</taxon>
        <taxon>Streptococcus</taxon>
    </lineage>
</organism>